<accession>A0A3P7YKC4</accession>
<sequence length="72" mass="8781">MLVCKPVPEHAQFQDQPPIHDKEDSYTLDQWLFPIRLQYATGHSWHEPIEYIMHIEQVILHLDKLNCKWDKW</sequence>
<organism evidence="1 2">
    <name type="scientific">Schistosoma mattheei</name>
    <dbReference type="NCBI Taxonomy" id="31246"/>
    <lineage>
        <taxon>Eukaryota</taxon>
        <taxon>Metazoa</taxon>
        <taxon>Spiralia</taxon>
        <taxon>Lophotrochozoa</taxon>
        <taxon>Platyhelminthes</taxon>
        <taxon>Trematoda</taxon>
        <taxon>Digenea</taxon>
        <taxon>Strigeidida</taxon>
        <taxon>Schistosomatoidea</taxon>
        <taxon>Schistosomatidae</taxon>
        <taxon>Schistosoma</taxon>
    </lineage>
</organism>
<name>A0A3P7YKC4_9TREM</name>
<evidence type="ECO:0000313" key="2">
    <source>
        <dbReference type="Proteomes" id="UP000269396"/>
    </source>
</evidence>
<proteinExistence type="predicted"/>
<protein>
    <submittedName>
        <fullName evidence="1">Uncharacterized protein</fullName>
    </submittedName>
</protein>
<keyword evidence="2" id="KW-1185">Reference proteome</keyword>
<dbReference type="Proteomes" id="UP000269396">
    <property type="component" value="Unassembled WGS sequence"/>
</dbReference>
<dbReference type="AlphaFoldDB" id="A0A3P7YKC4"/>
<evidence type="ECO:0000313" key="1">
    <source>
        <dbReference type="EMBL" id="VDO77479.1"/>
    </source>
</evidence>
<dbReference type="EMBL" id="UZAL01001476">
    <property type="protein sequence ID" value="VDO77479.1"/>
    <property type="molecule type" value="Genomic_DNA"/>
</dbReference>
<reference evidence="1 2" key="1">
    <citation type="submission" date="2018-11" db="EMBL/GenBank/DDBJ databases">
        <authorList>
            <consortium name="Pathogen Informatics"/>
        </authorList>
    </citation>
    <scope>NUCLEOTIDE SEQUENCE [LARGE SCALE GENOMIC DNA]</scope>
    <source>
        <strain>Denwood</strain>
        <strain evidence="2">Zambia</strain>
    </source>
</reference>
<gene>
    <name evidence="1" type="ORF">SMTD_LOCUS1350</name>
</gene>